<dbReference type="PANTHER" id="PTHR11040">
    <property type="entry name" value="ZINC/IRON TRANSPORTER"/>
    <property type="match status" value="1"/>
</dbReference>
<evidence type="ECO:0000313" key="10">
    <source>
        <dbReference type="Proteomes" id="UP000262878"/>
    </source>
</evidence>
<comment type="similarity">
    <text evidence="2">Belongs to the ZIP transporter (TC 2.A.5) family.</text>
</comment>
<dbReference type="STRING" id="314276.OS145_12674"/>
<dbReference type="GO" id="GO:0005886">
    <property type="term" value="C:plasma membrane"/>
    <property type="evidence" value="ECO:0007669"/>
    <property type="project" value="UniProtKB-SubCell"/>
</dbReference>
<evidence type="ECO:0000256" key="8">
    <source>
        <dbReference type="SAM" id="Phobius"/>
    </source>
</evidence>
<keyword evidence="7 8" id="KW-0472">Membrane</keyword>
<evidence type="ECO:0000256" key="6">
    <source>
        <dbReference type="ARBA" id="ARBA00022989"/>
    </source>
</evidence>
<feature type="transmembrane region" description="Helical" evidence="8">
    <location>
        <begin position="238"/>
        <end position="256"/>
    </location>
</feature>
<dbReference type="InterPro" id="IPR003689">
    <property type="entry name" value="ZIP"/>
</dbReference>
<protein>
    <submittedName>
        <fullName evidence="9">ZIP family metal transporter</fullName>
    </submittedName>
</protein>
<feature type="transmembrane region" description="Helical" evidence="8">
    <location>
        <begin position="6"/>
        <end position="27"/>
    </location>
</feature>
<dbReference type="PANTHER" id="PTHR11040:SF211">
    <property type="entry name" value="ZINC TRANSPORTER ZIP11"/>
    <property type="match status" value="1"/>
</dbReference>
<dbReference type="AlphaFoldDB" id="A0A348WM90"/>
<evidence type="ECO:0000256" key="5">
    <source>
        <dbReference type="ARBA" id="ARBA00022833"/>
    </source>
</evidence>
<gene>
    <name evidence="9" type="ORF">DCR58_02570</name>
</gene>
<dbReference type="RefSeq" id="WP_006955222.1">
    <property type="nucleotide sequence ID" value="NZ_DAIRLQ010000003.1"/>
</dbReference>
<keyword evidence="4 8" id="KW-0812">Transmembrane</keyword>
<evidence type="ECO:0000256" key="1">
    <source>
        <dbReference type="ARBA" id="ARBA00004651"/>
    </source>
</evidence>
<dbReference type="Proteomes" id="UP000262878">
    <property type="component" value="Unassembled WGS sequence"/>
</dbReference>
<evidence type="ECO:0000313" key="9">
    <source>
        <dbReference type="EMBL" id="HAR55652.1"/>
    </source>
</evidence>
<feature type="transmembrane region" description="Helical" evidence="8">
    <location>
        <begin position="177"/>
        <end position="199"/>
    </location>
</feature>
<dbReference type="GO" id="GO:0005385">
    <property type="term" value="F:zinc ion transmembrane transporter activity"/>
    <property type="evidence" value="ECO:0007669"/>
    <property type="project" value="TreeGrafter"/>
</dbReference>
<keyword evidence="3" id="KW-1003">Cell membrane</keyword>
<keyword evidence="6 8" id="KW-1133">Transmembrane helix</keyword>
<organism evidence="9 10">
    <name type="scientific">Idiomarina baltica</name>
    <dbReference type="NCBI Taxonomy" id="190892"/>
    <lineage>
        <taxon>Bacteria</taxon>
        <taxon>Pseudomonadati</taxon>
        <taxon>Pseudomonadota</taxon>
        <taxon>Gammaproteobacteria</taxon>
        <taxon>Alteromonadales</taxon>
        <taxon>Idiomarinaceae</taxon>
        <taxon>Idiomarina</taxon>
    </lineage>
</organism>
<name>A0A348WM90_9GAMM</name>
<reference evidence="9 10" key="1">
    <citation type="journal article" date="2018" name="Nat. Biotechnol.">
        <title>A standardized bacterial taxonomy based on genome phylogeny substantially revises the tree of life.</title>
        <authorList>
            <person name="Parks D.H."/>
            <person name="Chuvochina M."/>
            <person name="Waite D.W."/>
            <person name="Rinke C."/>
            <person name="Skarshewski A."/>
            <person name="Chaumeil P.A."/>
            <person name="Hugenholtz P."/>
        </authorList>
    </citation>
    <scope>NUCLEOTIDE SEQUENCE [LARGE SCALE GENOMIC DNA]</scope>
    <source>
        <strain evidence="9">UBA9360</strain>
    </source>
</reference>
<proteinExistence type="inferred from homology"/>
<accession>A0A348WM90</accession>
<evidence type="ECO:0000256" key="7">
    <source>
        <dbReference type="ARBA" id="ARBA00023136"/>
    </source>
</evidence>
<evidence type="ECO:0000256" key="2">
    <source>
        <dbReference type="ARBA" id="ARBA00006939"/>
    </source>
</evidence>
<comment type="subcellular location">
    <subcellularLocation>
        <location evidence="1">Cell membrane</location>
        <topology evidence="1">Multi-pass membrane protein</topology>
    </subcellularLocation>
</comment>
<evidence type="ECO:0000256" key="3">
    <source>
        <dbReference type="ARBA" id="ARBA00022475"/>
    </source>
</evidence>
<comment type="caution">
    <text evidence="9">The sequence shown here is derived from an EMBL/GenBank/DDBJ whole genome shotgun (WGS) entry which is preliminary data.</text>
</comment>
<feature type="transmembrane region" description="Helical" evidence="8">
    <location>
        <begin position="205"/>
        <end position="226"/>
    </location>
</feature>
<dbReference type="EMBL" id="DMUP01000054">
    <property type="protein sequence ID" value="HAR55652.1"/>
    <property type="molecule type" value="Genomic_DNA"/>
</dbReference>
<feature type="transmembrane region" description="Helical" evidence="8">
    <location>
        <begin position="112"/>
        <end position="138"/>
    </location>
</feature>
<feature type="transmembrane region" description="Helical" evidence="8">
    <location>
        <begin position="71"/>
        <end position="91"/>
    </location>
</feature>
<keyword evidence="5" id="KW-0862">Zinc</keyword>
<feature type="transmembrane region" description="Helical" evidence="8">
    <location>
        <begin position="144"/>
        <end position="170"/>
    </location>
</feature>
<sequence length="257" mass="26962">MDPWLLAFFVSGASGLMTALGSSVVLIGWQPSQRHTNILLGFAAGVMLAAAFFSLIVPALEIASNLYGDGIIPPLMAVTGILAGALLIALIDKTVPHEHFIKGTEGPVNSRLSRLWLFIIAITIHNIPEGLAVGITAAGEDWDATIAIASGIGLQNVPEGLAVSLALLALNYSRFKAFLIGALTGLVEPIGGLLGGIFVGLTEWLLPWGLLLSAGAMIYVISHEIIPETHREGEHSKASGGLMVGLVIMLFLDVWLG</sequence>
<dbReference type="Pfam" id="PF02535">
    <property type="entry name" value="Zip"/>
    <property type="match status" value="1"/>
</dbReference>
<evidence type="ECO:0000256" key="4">
    <source>
        <dbReference type="ARBA" id="ARBA00022692"/>
    </source>
</evidence>
<feature type="transmembrane region" description="Helical" evidence="8">
    <location>
        <begin position="39"/>
        <end position="59"/>
    </location>
</feature>